<dbReference type="InterPro" id="IPR003400">
    <property type="entry name" value="ExbD"/>
</dbReference>
<evidence type="ECO:0000256" key="13">
    <source>
        <dbReference type="SAM" id="Phobius"/>
    </source>
</evidence>
<evidence type="ECO:0000256" key="11">
    <source>
        <dbReference type="ARBA" id="ARBA00023136"/>
    </source>
</evidence>
<name>A0A4P7CXN6_9BURK</name>
<evidence type="ECO:0000256" key="12">
    <source>
        <dbReference type="RuleBase" id="RU003879"/>
    </source>
</evidence>
<evidence type="ECO:0000256" key="3">
    <source>
        <dbReference type="ARBA" id="ARBA00005811"/>
    </source>
</evidence>
<comment type="subcellular location">
    <subcellularLocation>
        <location evidence="2">Cell inner membrane</location>
        <topology evidence="2">Single-pass type II membrane protein</topology>
    </subcellularLocation>
    <subcellularLocation>
        <location evidence="12">Cell membrane</location>
        <topology evidence="12">Single-pass type II membrane protein</topology>
    </subcellularLocation>
</comment>
<evidence type="ECO:0000313" key="15">
    <source>
        <dbReference type="Proteomes" id="UP000295727"/>
    </source>
</evidence>
<organism evidence="14 15">
    <name type="scientific">Paraburkholderia pallida</name>
    <dbReference type="NCBI Taxonomy" id="2547399"/>
    <lineage>
        <taxon>Bacteria</taxon>
        <taxon>Pseudomonadati</taxon>
        <taxon>Pseudomonadota</taxon>
        <taxon>Betaproteobacteria</taxon>
        <taxon>Burkholderiales</taxon>
        <taxon>Burkholderiaceae</taxon>
        <taxon>Paraburkholderia</taxon>
    </lineage>
</organism>
<comment type="similarity">
    <text evidence="3 12">Belongs to the ExbD/TolR family.</text>
</comment>
<protein>
    <submittedName>
        <fullName evidence="14">Biopolymer transporter ExbD</fullName>
    </submittedName>
</protein>
<evidence type="ECO:0000256" key="7">
    <source>
        <dbReference type="ARBA" id="ARBA00022519"/>
    </source>
</evidence>
<evidence type="ECO:0000256" key="4">
    <source>
        <dbReference type="ARBA" id="ARBA00011471"/>
    </source>
</evidence>
<dbReference type="GO" id="GO:0005886">
    <property type="term" value="C:plasma membrane"/>
    <property type="evidence" value="ECO:0007669"/>
    <property type="project" value="UniProtKB-SubCell"/>
</dbReference>
<reference evidence="14 15" key="1">
    <citation type="submission" date="2019-03" db="EMBL/GenBank/DDBJ databases">
        <title>Paraburkholderia sp. 7MH5, isolated from subtropical forest soil.</title>
        <authorList>
            <person name="Gao Z.-H."/>
            <person name="Qiu L.-H."/>
        </authorList>
    </citation>
    <scope>NUCLEOTIDE SEQUENCE [LARGE SCALE GENOMIC DNA]</scope>
    <source>
        <strain evidence="14 15">7MH5</strain>
    </source>
</reference>
<evidence type="ECO:0000256" key="9">
    <source>
        <dbReference type="ARBA" id="ARBA00022927"/>
    </source>
</evidence>
<keyword evidence="10 13" id="KW-1133">Transmembrane helix</keyword>
<keyword evidence="7" id="KW-0997">Cell inner membrane</keyword>
<keyword evidence="15" id="KW-1185">Reference proteome</keyword>
<evidence type="ECO:0000256" key="2">
    <source>
        <dbReference type="ARBA" id="ARBA00004249"/>
    </source>
</evidence>
<keyword evidence="11 13" id="KW-0472">Membrane</keyword>
<dbReference type="GO" id="GO:0022857">
    <property type="term" value="F:transmembrane transporter activity"/>
    <property type="evidence" value="ECO:0007669"/>
    <property type="project" value="InterPro"/>
</dbReference>
<dbReference type="OrthoDB" id="9798629at2"/>
<dbReference type="AlphaFoldDB" id="A0A4P7CXN6"/>
<evidence type="ECO:0000256" key="10">
    <source>
        <dbReference type="ARBA" id="ARBA00022989"/>
    </source>
</evidence>
<accession>A0A4P7CXN6</accession>
<dbReference type="PANTHER" id="PTHR30558:SF12">
    <property type="entry name" value="BIOPOLYMER TRANSPORT PROTEIN EXBD"/>
    <property type="match status" value="1"/>
</dbReference>
<dbReference type="Proteomes" id="UP000295727">
    <property type="component" value="Chromosome 2"/>
</dbReference>
<gene>
    <name evidence="14" type="ORF">E1956_16630</name>
</gene>
<dbReference type="KEGG" id="ppai:E1956_16630"/>
<dbReference type="Pfam" id="PF02472">
    <property type="entry name" value="ExbD"/>
    <property type="match status" value="1"/>
</dbReference>
<evidence type="ECO:0000313" key="14">
    <source>
        <dbReference type="EMBL" id="QBQ98881.1"/>
    </source>
</evidence>
<evidence type="ECO:0000256" key="5">
    <source>
        <dbReference type="ARBA" id="ARBA00022448"/>
    </source>
</evidence>
<dbReference type="EMBL" id="CP038149">
    <property type="protein sequence ID" value="QBQ98881.1"/>
    <property type="molecule type" value="Genomic_DNA"/>
</dbReference>
<evidence type="ECO:0000256" key="1">
    <source>
        <dbReference type="ARBA" id="ARBA00003540"/>
    </source>
</evidence>
<feature type="transmembrane region" description="Helical" evidence="13">
    <location>
        <begin position="20"/>
        <end position="38"/>
    </location>
</feature>
<comment type="function">
    <text evidence="1">Involved in the TonB-dependent energy-dependent transport of various receptor-bound substrates.</text>
</comment>
<dbReference type="PANTHER" id="PTHR30558">
    <property type="entry name" value="EXBD MEMBRANE COMPONENT OF PMF-DRIVEN MACROMOLECULE IMPORT SYSTEM"/>
    <property type="match status" value="1"/>
</dbReference>
<keyword evidence="8 12" id="KW-0812">Transmembrane</keyword>
<dbReference type="RefSeq" id="WP_134751101.1">
    <property type="nucleotide sequence ID" value="NZ_CP038149.1"/>
</dbReference>
<keyword evidence="9 12" id="KW-0653">Protein transport</keyword>
<proteinExistence type="inferred from homology"/>
<comment type="subunit">
    <text evidence="4">The accessory proteins ExbB and ExbD seem to form a complex with TonB.</text>
</comment>
<keyword evidence="5 12" id="KW-0813">Transport</keyword>
<evidence type="ECO:0000256" key="6">
    <source>
        <dbReference type="ARBA" id="ARBA00022475"/>
    </source>
</evidence>
<evidence type="ECO:0000256" key="8">
    <source>
        <dbReference type="ARBA" id="ARBA00022692"/>
    </source>
</evidence>
<sequence>MAFSSADNDDVLSEINITPLVDVMLVLLVAFIVTAPLLNNAVHVNLPKTVATAAADTRAPVTVSVDARGAIWIDKRATDLARIPAELAALKAQRPDVALNLQADEGVPYGSVAKLMAAIEHAGITRLSVLTANNG</sequence>
<keyword evidence="6" id="KW-1003">Cell membrane</keyword>
<dbReference type="Gene3D" id="3.30.420.270">
    <property type="match status" value="1"/>
</dbReference>
<dbReference type="GO" id="GO:0015031">
    <property type="term" value="P:protein transport"/>
    <property type="evidence" value="ECO:0007669"/>
    <property type="project" value="UniProtKB-KW"/>
</dbReference>